<organism evidence="7 8">
    <name type="scientific">Caloramator quimbayensis</name>
    <dbReference type="NCBI Taxonomy" id="1147123"/>
    <lineage>
        <taxon>Bacteria</taxon>
        <taxon>Bacillati</taxon>
        <taxon>Bacillota</taxon>
        <taxon>Clostridia</taxon>
        <taxon>Eubacteriales</taxon>
        <taxon>Clostridiaceae</taxon>
        <taxon>Caloramator</taxon>
    </lineage>
</organism>
<dbReference type="EMBL" id="FUYH01000025">
    <property type="protein sequence ID" value="SKA97469.1"/>
    <property type="molecule type" value="Genomic_DNA"/>
</dbReference>
<dbReference type="Proteomes" id="UP000190105">
    <property type="component" value="Unassembled WGS sequence"/>
</dbReference>
<reference evidence="8" key="1">
    <citation type="submission" date="2017-02" db="EMBL/GenBank/DDBJ databases">
        <authorList>
            <person name="Varghese N."/>
            <person name="Submissions S."/>
        </authorList>
    </citation>
    <scope>NUCLEOTIDE SEQUENCE [LARGE SCALE GENOMIC DNA]</scope>
    <source>
        <strain evidence="8">USBA 833</strain>
    </source>
</reference>
<comment type="similarity">
    <text evidence="2 6">Belongs to the GDT1 family.</text>
</comment>
<keyword evidence="8" id="KW-1185">Reference proteome</keyword>
<feature type="transmembrane region" description="Helical" evidence="6">
    <location>
        <begin position="36"/>
        <end position="56"/>
    </location>
</feature>
<gene>
    <name evidence="7" type="ORF">SAMN05443428_12518</name>
</gene>
<evidence type="ECO:0000313" key="7">
    <source>
        <dbReference type="EMBL" id="SKA97469.1"/>
    </source>
</evidence>
<dbReference type="PANTHER" id="PTHR12608">
    <property type="entry name" value="TRANSMEMBRANE PROTEIN HTP-1 RELATED"/>
    <property type="match status" value="1"/>
</dbReference>
<dbReference type="Pfam" id="PF01169">
    <property type="entry name" value="GDT1"/>
    <property type="match status" value="1"/>
</dbReference>
<evidence type="ECO:0000256" key="4">
    <source>
        <dbReference type="ARBA" id="ARBA00022989"/>
    </source>
</evidence>
<dbReference type="PANTHER" id="PTHR12608:SF1">
    <property type="entry name" value="TRANSMEMBRANE PROTEIN 165"/>
    <property type="match status" value="1"/>
</dbReference>
<protein>
    <recommendedName>
        <fullName evidence="6">GDT1 family protein</fullName>
    </recommendedName>
</protein>
<sequence>MLKIILTTFFLVFIAELGDKTQITTMLLSADTSSKFAVFIGSALALICSSFIGVMLGSIINKYIPPNIIQLASAVAFIIIGVLLLFNKL</sequence>
<evidence type="ECO:0000256" key="1">
    <source>
        <dbReference type="ARBA" id="ARBA00004141"/>
    </source>
</evidence>
<evidence type="ECO:0000313" key="8">
    <source>
        <dbReference type="Proteomes" id="UP000190105"/>
    </source>
</evidence>
<keyword evidence="5 6" id="KW-0472">Membrane</keyword>
<dbReference type="OrthoDB" id="9801356at2"/>
<name>A0A1T4Y6Q4_9CLOT</name>
<dbReference type="GO" id="GO:0016020">
    <property type="term" value="C:membrane"/>
    <property type="evidence" value="ECO:0007669"/>
    <property type="project" value="UniProtKB-SubCell"/>
</dbReference>
<comment type="subcellular location">
    <subcellularLocation>
        <location evidence="1 6">Membrane</location>
        <topology evidence="1 6">Multi-pass membrane protein</topology>
    </subcellularLocation>
</comment>
<dbReference type="InterPro" id="IPR001727">
    <property type="entry name" value="GDT1-like"/>
</dbReference>
<evidence type="ECO:0000256" key="5">
    <source>
        <dbReference type="ARBA" id="ARBA00023136"/>
    </source>
</evidence>
<dbReference type="STRING" id="1147123.SAMN05443428_12518"/>
<evidence type="ECO:0000256" key="3">
    <source>
        <dbReference type="ARBA" id="ARBA00022692"/>
    </source>
</evidence>
<evidence type="ECO:0000256" key="2">
    <source>
        <dbReference type="ARBA" id="ARBA00009190"/>
    </source>
</evidence>
<feature type="transmembrane region" description="Helical" evidence="6">
    <location>
        <begin position="68"/>
        <end position="86"/>
    </location>
</feature>
<evidence type="ECO:0000256" key="6">
    <source>
        <dbReference type="RuleBase" id="RU365102"/>
    </source>
</evidence>
<comment type="caution">
    <text evidence="6">Lacks conserved residue(s) required for the propagation of feature annotation.</text>
</comment>
<dbReference type="GO" id="GO:0046873">
    <property type="term" value="F:metal ion transmembrane transporter activity"/>
    <property type="evidence" value="ECO:0007669"/>
    <property type="project" value="InterPro"/>
</dbReference>
<accession>A0A1T4Y6Q4</accession>
<keyword evidence="3 6" id="KW-0812">Transmembrane</keyword>
<proteinExistence type="inferred from homology"/>
<dbReference type="RefSeq" id="WP_078697454.1">
    <property type="nucleotide sequence ID" value="NZ_FUYH01000025.1"/>
</dbReference>
<keyword evidence="4 6" id="KW-1133">Transmembrane helix</keyword>
<dbReference type="AlphaFoldDB" id="A0A1T4Y6Q4"/>